<name>A0A9N9URD9_9HYPO</name>
<organism evidence="2 3">
    <name type="scientific">Clonostachys byssicola</name>
    <dbReference type="NCBI Taxonomy" id="160290"/>
    <lineage>
        <taxon>Eukaryota</taxon>
        <taxon>Fungi</taxon>
        <taxon>Dikarya</taxon>
        <taxon>Ascomycota</taxon>
        <taxon>Pezizomycotina</taxon>
        <taxon>Sordariomycetes</taxon>
        <taxon>Hypocreomycetidae</taxon>
        <taxon>Hypocreales</taxon>
        <taxon>Bionectriaceae</taxon>
        <taxon>Clonostachys</taxon>
    </lineage>
</organism>
<dbReference type="InterPro" id="IPR004000">
    <property type="entry name" value="Actin"/>
</dbReference>
<dbReference type="EMBL" id="CABFNO020001523">
    <property type="protein sequence ID" value="CAG9993966.1"/>
    <property type="molecule type" value="Genomic_DNA"/>
</dbReference>
<dbReference type="Pfam" id="PF00022">
    <property type="entry name" value="Actin"/>
    <property type="match status" value="1"/>
</dbReference>
<dbReference type="InterPro" id="IPR043129">
    <property type="entry name" value="ATPase_NBD"/>
</dbReference>
<comment type="similarity">
    <text evidence="1">Belongs to the actin family.</text>
</comment>
<dbReference type="OrthoDB" id="5132116at2759"/>
<sequence length="197" mass="21883">MHPSGSSTGVVLDSGTASTSAVPVYEGFALRRGIQRLDIGGRHLTDHFFEGLARGGNKLGTISERKLARKVKEDYCYVARDFRKELQLIQGGTPTETSYKLADGKSITVGRERFMTPEALFHPHLMGMNSIEDRMHPEMSGLAPSSAKVNIVASPERKYSSWIGESMVASLSTFQKMCVLYEEYDEVGPTIVLRRFF</sequence>
<dbReference type="PANTHER" id="PTHR11937">
    <property type="entry name" value="ACTIN"/>
    <property type="match status" value="1"/>
</dbReference>
<dbReference type="AlphaFoldDB" id="A0A9N9URD9"/>
<dbReference type="Gene3D" id="3.90.640.10">
    <property type="entry name" value="Actin, Chain A, domain 4"/>
    <property type="match status" value="1"/>
</dbReference>
<accession>A0A9N9URD9</accession>
<dbReference type="Proteomes" id="UP000754883">
    <property type="component" value="Unassembled WGS sequence"/>
</dbReference>
<protein>
    <recommendedName>
        <fullName evidence="4">Actin</fullName>
    </recommendedName>
</protein>
<dbReference type="Gene3D" id="3.30.420.40">
    <property type="match status" value="3"/>
</dbReference>
<evidence type="ECO:0008006" key="4">
    <source>
        <dbReference type="Google" id="ProtNLM"/>
    </source>
</evidence>
<evidence type="ECO:0000313" key="3">
    <source>
        <dbReference type="Proteomes" id="UP000754883"/>
    </source>
</evidence>
<keyword evidence="3" id="KW-1185">Reference proteome</keyword>
<evidence type="ECO:0000313" key="2">
    <source>
        <dbReference type="EMBL" id="CAG9993966.1"/>
    </source>
</evidence>
<dbReference type="SUPFAM" id="SSF53067">
    <property type="entry name" value="Actin-like ATPase domain"/>
    <property type="match status" value="1"/>
</dbReference>
<reference evidence="2" key="1">
    <citation type="submission" date="2021-10" db="EMBL/GenBank/DDBJ databases">
        <authorList>
            <person name="Piombo E."/>
        </authorList>
    </citation>
    <scope>NUCLEOTIDE SEQUENCE</scope>
</reference>
<comment type="caution">
    <text evidence="2">The sequence shown here is derived from an EMBL/GenBank/DDBJ whole genome shotgun (WGS) entry which is preliminary data.</text>
</comment>
<proteinExistence type="inferred from homology"/>
<dbReference type="SMART" id="SM00268">
    <property type="entry name" value="ACTIN"/>
    <property type="match status" value="1"/>
</dbReference>
<evidence type="ECO:0000256" key="1">
    <source>
        <dbReference type="RuleBase" id="RU000487"/>
    </source>
</evidence>
<gene>
    <name evidence="2" type="ORF">CBYS24578_00004543</name>
</gene>